<protein>
    <submittedName>
        <fullName evidence="3">PRELI domain containing protein 3A-like</fullName>
    </submittedName>
</protein>
<proteinExistence type="predicted"/>
<evidence type="ECO:0000313" key="3">
    <source>
        <dbReference type="RefSeq" id="XP_022110483.1"/>
    </source>
</evidence>
<feature type="domain" description="PRELI/MSF1" evidence="1">
    <location>
        <begin position="1"/>
        <end position="189"/>
    </location>
</feature>
<dbReference type="RefSeq" id="XP_022110483.1">
    <property type="nucleotide sequence ID" value="XM_022254791.1"/>
</dbReference>
<dbReference type="Pfam" id="PF04707">
    <property type="entry name" value="PRELI"/>
    <property type="match status" value="1"/>
</dbReference>
<name>A0A8B7ZY70_ACAPL</name>
<evidence type="ECO:0000259" key="1">
    <source>
        <dbReference type="PROSITE" id="PS50904"/>
    </source>
</evidence>
<dbReference type="InterPro" id="IPR037365">
    <property type="entry name" value="Slowmo/Ups"/>
</dbReference>
<dbReference type="OrthoDB" id="407630at2759"/>
<keyword evidence="2" id="KW-1185">Reference proteome</keyword>
<reference evidence="3" key="1">
    <citation type="submission" date="2025-08" db="UniProtKB">
        <authorList>
            <consortium name="RefSeq"/>
        </authorList>
    </citation>
    <scope>IDENTIFICATION</scope>
</reference>
<dbReference type="OMA" id="PKQQTFE"/>
<organism evidence="2 3">
    <name type="scientific">Acanthaster planci</name>
    <name type="common">Crown-of-thorns starfish</name>
    <dbReference type="NCBI Taxonomy" id="133434"/>
    <lineage>
        <taxon>Eukaryota</taxon>
        <taxon>Metazoa</taxon>
        <taxon>Echinodermata</taxon>
        <taxon>Eleutherozoa</taxon>
        <taxon>Asterozoa</taxon>
        <taxon>Asteroidea</taxon>
        <taxon>Valvatacea</taxon>
        <taxon>Valvatida</taxon>
        <taxon>Acanthasteridae</taxon>
        <taxon>Acanthaster</taxon>
    </lineage>
</organism>
<dbReference type="AlphaFoldDB" id="A0A8B7ZY70"/>
<dbReference type="PROSITE" id="PS50904">
    <property type="entry name" value="PRELI_MSF1"/>
    <property type="match status" value="1"/>
</dbReference>
<dbReference type="Proteomes" id="UP000694845">
    <property type="component" value="Unplaced"/>
</dbReference>
<dbReference type="GO" id="GO:0005758">
    <property type="term" value="C:mitochondrial intermembrane space"/>
    <property type="evidence" value="ECO:0007669"/>
    <property type="project" value="InterPro"/>
</dbReference>
<dbReference type="GeneID" id="110990021"/>
<gene>
    <name evidence="3" type="primary">LOC110990021</name>
</gene>
<sequence>MKIWSTEHVFYHPWETVAKAAWRKYPNPMNNSVVGVDVVERRVEPTGKFVSINSKSNMFSTAILKCAILRQTETESCHEYLLFRQFLGLNPTCYASEHSLVDAQEKVLRLKSKNITLNSYVSIDEELVYRPHPTLKNATLLRQEAIVTVNGFRLAGHLESLVTNTISSKSAAGRDAMEWVIQTINQEMKDLASQVNKSMEDIKHSMEGLNYE</sequence>
<dbReference type="PANTHER" id="PTHR11158">
    <property type="entry name" value="MSF1/PX19 RELATED"/>
    <property type="match status" value="1"/>
</dbReference>
<evidence type="ECO:0000313" key="2">
    <source>
        <dbReference type="Proteomes" id="UP000694845"/>
    </source>
</evidence>
<accession>A0A8B7ZY70</accession>
<dbReference type="InterPro" id="IPR006797">
    <property type="entry name" value="PRELI/MSF1_dom"/>
</dbReference>
<dbReference type="KEGG" id="aplc:110990021"/>